<keyword evidence="1" id="KW-0732">Signal</keyword>
<dbReference type="PROSITE" id="PS51257">
    <property type="entry name" value="PROKAR_LIPOPROTEIN"/>
    <property type="match status" value="1"/>
</dbReference>
<name>A0ABS9UR11_9BACT</name>
<organism evidence="2 3">
    <name type="scientific">Belliella calami</name>
    <dbReference type="NCBI Taxonomy" id="2923436"/>
    <lineage>
        <taxon>Bacteria</taxon>
        <taxon>Pseudomonadati</taxon>
        <taxon>Bacteroidota</taxon>
        <taxon>Cytophagia</taxon>
        <taxon>Cytophagales</taxon>
        <taxon>Cyclobacteriaceae</taxon>
        <taxon>Belliella</taxon>
    </lineage>
</organism>
<reference evidence="2" key="1">
    <citation type="submission" date="2022-03" db="EMBL/GenBank/DDBJ databases">
        <title>De novo assembled genomes of Belliella spp. (Cyclobacteriaceae) strains.</title>
        <authorList>
            <person name="Szabo A."/>
            <person name="Korponai K."/>
            <person name="Felfoldi T."/>
        </authorList>
    </citation>
    <scope>NUCLEOTIDE SEQUENCE</scope>
    <source>
        <strain evidence="2">DSM 107340</strain>
    </source>
</reference>
<dbReference type="Proteomes" id="UP001165488">
    <property type="component" value="Unassembled WGS sequence"/>
</dbReference>
<keyword evidence="3" id="KW-1185">Reference proteome</keyword>
<dbReference type="RefSeq" id="WP_241275397.1">
    <property type="nucleotide sequence ID" value="NZ_JAKZGS010000010.1"/>
</dbReference>
<feature type="chain" id="PRO_5045213695" description="Lipocalin-like domain-containing protein" evidence="1">
    <location>
        <begin position="20"/>
        <end position="137"/>
    </location>
</feature>
<dbReference type="EMBL" id="JAKZGS010000010">
    <property type="protein sequence ID" value="MCH7398899.1"/>
    <property type="molecule type" value="Genomic_DNA"/>
</dbReference>
<feature type="signal peptide" evidence="1">
    <location>
        <begin position="1"/>
        <end position="19"/>
    </location>
</feature>
<gene>
    <name evidence="2" type="ORF">MM236_12915</name>
</gene>
<accession>A0ABS9UR11</accession>
<evidence type="ECO:0008006" key="4">
    <source>
        <dbReference type="Google" id="ProtNLM"/>
    </source>
</evidence>
<sequence>MKKILLAFSVLLFFASCMDNDGDVQENGQFPLGNWTISESHENGFSLTRTESLPENNSGFSFRNNGKMTSRAMAGWCGTPPVAYADYAGNWSNTNGALRLNMGFWGGRNIQEWKVISSNDTGDIVRVELVSSEIIQD</sequence>
<evidence type="ECO:0000313" key="2">
    <source>
        <dbReference type="EMBL" id="MCH7398899.1"/>
    </source>
</evidence>
<evidence type="ECO:0000256" key="1">
    <source>
        <dbReference type="SAM" id="SignalP"/>
    </source>
</evidence>
<evidence type="ECO:0000313" key="3">
    <source>
        <dbReference type="Proteomes" id="UP001165488"/>
    </source>
</evidence>
<protein>
    <recommendedName>
        <fullName evidence="4">Lipocalin-like domain-containing protein</fullName>
    </recommendedName>
</protein>
<comment type="caution">
    <text evidence="2">The sequence shown here is derived from an EMBL/GenBank/DDBJ whole genome shotgun (WGS) entry which is preliminary data.</text>
</comment>
<proteinExistence type="predicted"/>